<feature type="compositionally biased region" description="Basic and acidic residues" evidence="1">
    <location>
        <begin position="8"/>
        <end position="54"/>
    </location>
</feature>
<dbReference type="Proteomes" id="UP000239757">
    <property type="component" value="Unassembled WGS sequence"/>
</dbReference>
<gene>
    <name evidence="2" type="ORF">GOBAR_AA38410</name>
</gene>
<accession>A0A2P5VU04</accession>
<dbReference type="AlphaFoldDB" id="A0A2P5VU04"/>
<reference evidence="2 3" key="1">
    <citation type="submission" date="2015-01" db="EMBL/GenBank/DDBJ databases">
        <title>Genome of allotetraploid Gossypium barbadense reveals genomic plasticity and fiber elongation in cotton evolution.</title>
        <authorList>
            <person name="Chen X."/>
            <person name="Liu X."/>
            <person name="Zhao B."/>
            <person name="Zheng H."/>
            <person name="Hu Y."/>
            <person name="Lu G."/>
            <person name="Yang C."/>
            <person name="Chen J."/>
            <person name="Shan C."/>
            <person name="Zhang L."/>
            <person name="Zhou Y."/>
            <person name="Wang L."/>
            <person name="Guo W."/>
            <person name="Bai Y."/>
            <person name="Ruan J."/>
            <person name="Shangguan X."/>
            <person name="Mao Y."/>
            <person name="Jiang J."/>
            <person name="Zhu Y."/>
            <person name="Lei J."/>
            <person name="Kang H."/>
            <person name="Chen S."/>
            <person name="He X."/>
            <person name="Wang R."/>
            <person name="Wang Y."/>
            <person name="Chen J."/>
            <person name="Wang L."/>
            <person name="Yu S."/>
            <person name="Wang B."/>
            <person name="Wei J."/>
            <person name="Song S."/>
            <person name="Lu X."/>
            <person name="Gao Z."/>
            <person name="Gu W."/>
            <person name="Deng X."/>
            <person name="Ma D."/>
            <person name="Wang S."/>
            <person name="Liang W."/>
            <person name="Fang L."/>
            <person name="Cai C."/>
            <person name="Zhu X."/>
            <person name="Zhou B."/>
            <person name="Zhang Y."/>
            <person name="Chen Z."/>
            <person name="Xu S."/>
            <person name="Zhu R."/>
            <person name="Wang S."/>
            <person name="Zhang T."/>
            <person name="Zhao G."/>
        </authorList>
    </citation>
    <scope>NUCLEOTIDE SEQUENCE [LARGE SCALE GENOMIC DNA]</scope>
    <source>
        <strain evidence="3">cv. Xinhai21</strain>
        <tissue evidence="2">Leaf</tissue>
    </source>
</reference>
<evidence type="ECO:0000313" key="2">
    <source>
        <dbReference type="EMBL" id="PPR82306.1"/>
    </source>
</evidence>
<dbReference type="EMBL" id="KZ670914">
    <property type="protein sequence ID" value="PPR82306.1"/>
    <property type="molecule type" value="Genomic_DNA"/>
</dbReference>
<name>A0A2P5VU04_GOSBA</name>
<protein>
    <submittedName>
        <fullName evidence="2">Uncharacterized protein</fullName>
    </submittedName>
</protein>
<evidence type="ECO:0000256" key="1">
    <source>
        <dbReference type="SAM" id="MobiDB-lite"/>
    </source>
</evidence>
<feature type="region of interest" description="Disordered" evidence="1">
    <location>
        <begin position="1"/>
        <end position="54"/>
    </location>
</feature>
<proteinExistence type="predicted"/>
<dbReference type="OrthoDB" id="1685790at2759"/>
<sequence length="344" mass="39949">MMETHSSPCDKNRTSHEERRLNIDELDEWRTHVKEKPKVHDESKQHHDKRRDETMQFKVGDKVLLMKRTPELLLSSTIQTEQSPSWYSKPSHMAVGSPQAGDTGMAMALLKQDKHFSKGRMTHGLRQIAMAVRDGRVHHTVKGHERVRDHEEVHLADLVRALLITAPWDRFFDIIKSTYLEFTLELGSTFQLQTVMVEYEDPGTVQFHLDGLIYLQPATDIYNPSHSKASALARALRYLHALLAHTLTRRRESTGVINTHDAYFLWSMRQGHIFDLAYFVALAFRHQTERHRKGVISISPYGIQSMLHMRIIERRRGFNPPQYRLARAIDKDDTEDILDNIPAF</sequence>
<evidence type="ECO:0000313" key="3">
    <source>
        <dbReference type="Proteomes" id="UP000239757"/>
    </source>
</evidence>
<organism evidence="2 3">
    <name type="scientific">Gossypium barbadense</name>
    <name type="common">Sea Island cotton</name>
    <name type="synonym">Hibiscus barbadensis</name>
    <dbReference type="NCBI Taxonomy" id="3634"/>
    <lineage>
        <taxon>Eukaryota</taxon>
        <taxon>Viridiplantae</taxon>
        <taxon>Streptophyta</taxon>
        <taxon>Embryophyta</taxon>
        <taxon>Tracheophyta</taxon>
        <taxon>Spermatophyta</taxon>
        <taxon>Magnoliopsida</taxon>
        <taxon>eudicotyledons</taxon>
        <taxon>Gunneridae</taxon>
        <taxon>Pentapetalae</taxon>
        <taxon>rosids</taxon>
        <taxon>malvids</taxon>
        <taxon>Malvales</taxon>
        <taxon>Malvaceae</taxon>
        <taxon>Malvoideae</taxon>
        <taxon>Gossypium</taxon>
    </lineage>
</organism>